<gene>
    <name evidence="2" type="primary">yycB_1</name>
    <name evidence="2" type="ORF">GALL_293640</name>
</gene>
<keyword evidence="1" id="KW-0472">Membrane</keyword>
<feature type="transmembrane region" description="Helical" evidence="1">
    <location>
        <begin position="57"/>
        <end position="76"/>
    </location>
</feature>
<keyword evidence="1" id="KW-0812">Transmembrane</keyword>
<comment type="caution">
    <text evidence="2">The sequence shown here is derived from an EMBL/GenBank/DDBJ whole genome shotgun (WGS) entry which is preliminary data.</text>
</comment>
<dbReference type="Gene3D" id="1.20.1250.20">
    <property type="entry name" value="MFS general substrate transporter like domains"/>
    <property type="match status" value="1"/>
</dbReference>
<feature type="transmembrane region" description="Helical" evidence="1">
    <location>
        <begin position="29"/>
        <end position="50"/>
    </location>
</feature>
<sequence length="152" mass="15772">MLFSLSLRAPIVAVPPLVGEIRQSLGFSATATGLLTSIPVLCFGLAAPLASQLLRRLGINHAAIYCLLSIAAGLAVRSSGTVAGAFVGTFLIGLGITIGNTLVPMLIWRDYRHHAALLMGAYAATVNTSVTIASAFVVPIAQRVGWQVSLAM</sequence>
<dbReference type="PANTHER" id="PTHR23523">
    <property type="match status" value="1"/>
</dbReference>
<feature type="transmembrane region" description="Helical" evidence="1">
    <location>
        <begin position="82"/>
        <end position="103"/>
    </location>
</feature>
<dbReference type="AlphaFoldDB" id="A0A1J5R9P4"/>
<dbReference type="SUPFAM" id="SSF103473">
    <property type="entry name" value="MFS general substrate transporter"/>
    <property type="match status" value="1"/>
</dbReference>
<keyword evidence="1" id="KW-1133">Transmembrane helix</keyword>
<dbReference type="PANTHER" id="PTHR23523:SF2">
    <property type="entry name" value="2-NITROIMIDAZOLE TRANSPORTER"/>
    <property type="match status" value="1"/>
</dbReference>
<name>A0A1J5R9P4_9ZZZZ</name>
<protein>
    <submittedName>
        <fullName evidence="2">Putative transporter YycB</fullName>
    </submittedName>
</protein>
<evidence type="ECO:0000313" key="2">
    <source>
        <dbReference type="EMBL" id="OIQ88759.1"/>
    </source>
</evidence>
<feature type="transmembrane region" description="Helical" evidence="1">
    <location>
        <begin position="115"/>
        <end position="141"/>
    </location>
</feature>
<evidence type="ECO:0000256" key="1">
    <source>
        <dbReference type="SAM" id="Phobius"/>
    </source>
</evidence>
<dbReference type="InterPro" id="IPR036259">
    <property type="entry name" value="MFS_trans_sf"/>
</dbReference>
<dbReference type="InterPro" id="IPR052524">
    <property type="entry name" value="MFS_Cyanate_Porter"/>
</dbReference>
<dbReference type="EMBL" id="MLJW01000359">
    <property type="protein sequence ID" value="OIQ88759.1"/>
    <property type="molecule type" value="Genomic_DNA"/>
</dbReference>
<organism evidence="2">
    <name type="scientific">mine drainage metagenome</name>
    <dbReference type="NCBI Taxonomy" id="410659"/>
    <lineage>
        <taxon>unclassified sequences</taxon>
        <taxon>metagenomes</taxon>
        <taxon>ecological metagenomes</taxon>
    </lineage>
</organism>
<proteinExistence type="predicted"/>
<reference evidence="2" key="1">
    <citation type="submission" date="2016-10" db="EMBL/GenBank/DDBJ databases">
        <title>Sequence of Gallionella enrichment culture.</title>
        <authorList>
            <person name="Poehlein A."/>
            <person name="Muehling M."/>
            <person name="Daniel R."/>
        </authorList>
    </citation>
    <scope>NUCLEOTIDE SEQUENCE</scope>
</reference>
<accession>A0A1J5R9P4</accession>